<evidence type="ECO:0000256" key="1">
    <source>
        <dbReference type="SAM" id="MobiDB-lite"/>
    </source>
</evidence>
<keyword evidence="3" id="KW-1185">Reference proteome</keyword>
<dbReference type="InParanoid" id="M1C3F4"/>
<protein>
    <submittedName>
        <fullName evidence="2">Uncharacterized protein</fullName>
    </submittedName>
</protein>
<evidence type="ECO:0000313" key="3">
    <source>
        <dbReference type="Proteomes" id="UP000011115"/>
    </source>
</evidence>
<dbReference type="PaxDb" id="4113-PGSC0003DMT400058871"/>
<dbReference type="EnsemblPlants" id="PGSC0003DMT400058871">
    <property type="protein sequence ID" value="PGSC0003DMT400058871"/>
    <property type="gene ID" value="PGSC0003DMG400022871"/>
</dbReference>
<sequence length="204" mass="23022">MDPFHLYGLKLPPLAVYAPKGSDSKTAKTKHLTGQTTARDGGPWFTTATLLNQLRKSAKSRLTDKPTVRRSDHCPVVLCPWIETSFTQPLTQTTVDQHGPSFDPRKLEAREEKKVKNPSSRTQQVFFSSSPEIKGFLREIRHQGMWDFTSGFLSPIRFRFSASRSRLDRFPIFSSAASVISEGVDVQLEVELGEEGTRREMLPL</sequence>
<reference evidence="2" key="2">
    <citation type="submission" date="2015-06" db="UniProtKB">
        <authorList>
            <consortium name="EnsemblPlants"/>
        </authorList>
    </citation>
    <scope>IDENTIFICATION</scope>
    <source>
        <strain evidence="2">DM1-3 516 R44</strain>
    </source>
</reference>
<accession>M1C3F4</accession>
<organism evidence="2 3">
    <name type="scientific">Solanum tuberosum</name>
    <name type="common">Potato</name>
    <dbReference type="NCBI Taxonomy" id="4113"/>
    <lineage>
        <taxon>Eukaryota</taxon>
        <taxon>Viridiplantae</taxon>
        <taxon>Streptophyta</taxon>
        <taxon>Embryophyta</taxon>
        <taxon>Tracheophyta</taxon>
        <taxon>Spermatophyta</taxon>
        <taxon>Magnoliopsida</taxon>
        <taxon>eudicotyledons</taxon>
        <taxon>Gunneridae</taxon>
        <taxon>Pentapetalae</taxon>
        <taxon>asterids</taxon>
        <taxon>lamiids</taxon>
        <taxon>Solanales</taxon>
        <taxon>Solanaceae</taxon>
        <taxon>Solanoideae</taxon>
        <taxon>Solaneae</taxon>
        <taxon>Solanum</taxon>
    </lineage>
</organism>
<dbReference type="HOGENOM" id="CLU_1345242_0_0_1"/>
<feature type="region of interest" description="Disordered" evidence="1">
    <location>
        <begin position="20"/>
        <end position="40"/>
    </location>
</feature>
<dbReference type="Gramene" id="PGSC0003DMT400058871">
    <property type="protein sequence ID" value="PGSC0003DMT400058871"/>
    <property type="gene ID" value="PGSC0003DMG400022871"/>
</dbReference>
<dbReference type="AlphaFoldDB" id="M1C3F4"/>
<reference evidence="3" key="1">
    <citation type="journal article" date="2011" name="Nature">
        <title>Genome sequence and analysis of the tuber crop potato.</title>
        <authorList>
            <consortium name="The Potato Genome Sequencing Consortium"/>
        </authorList>
    </citation>
    <scope>NUCLEOTIDE SEQUENCE [LARGE SCALE GENOMIC DNA]</scope>
    <source>
        <strain evidence="3">cv. DM1-3 516 R44</strain>
    </source>
</reference>
<dbReference type="Proteomes" id="UP000011115">
    <property type="component" value="Unassembled WGS sequence"/>
</dbReference>
<evidence type="ECO:0000313" key="2">
    <source>
        <dbReference type="EnsemblPlants" id="PGSC0003DMT400058871"/>
    </source>
</evidence>
<name>M1C3F4_SOLTU</name>
<proteinExistence type="predicted"/>